<dbReference type="Gene3D" id="3.40.1350.140">
    <property type="entry name" value="MepB-like"/>
    <property type="match status" value="1"/>
</dbReference>
<protein>
    <submittedName>
        <fullName evidence="1">MepB family protein</fullName>
    </submittedName>
</protein>
<gene>
    <name evidence="1" type="ORF">JM658_02575</name>
</gene>
<accession>A0ABS9IZY1</accession>
<dbReference type="Proteomes" id="UP000829517">
    <property type="component" value="Unassembled WGS sequence"/>
</dbReference>
<comment type="caution">
    <text evidence="1">The sequence shown here is derived from an EMBL/GenBank/DDBJ whole genome shotgun (WGS) entry which is preliminary data.</text>
</comment>
<evidence type="ECO:0000313" key="1">
    <source>
        <dbReference type="EMBL" id="MCF8713699.1"/>
    </source>
</evidence>
<dbReference type="RefSeq" id="WP_236957660.1">
    <property type="nucleotide sequence ID" value="NZ_JAETXX010000001.1"/>
</dbReference>
<dbReference type="Pfam" id="PF08877">
    <property type="entry name" value="MepB-like"/>
    <property type="match status" value="1"/>
</dbReference>
<dbReference type="InterPro" id="IPR038231">
    <property type="entry name" value="MepB-like_sf"/>
</dbReference>
<reference evidence="1 2" key="1">
    <citation type="submission" date="2021-01" db="EMBL/GenBank/DDBJ databases">
        <title>Genome sequencing of Joostella atrarenae M1-2 (= KCTC 23194).</title>
        <authorList>
            <person name="Zakaria M.R."/>
            <person name="Lam M.Q."/>
            <person name="Chong C.S."/>
        </authorList>
    </citation>
    <scope>NUCLEOTIDE SEQUENCE [LARGE SCALE GENOMIC DNA]</scope>
    <source>
        <strain evidence="1 2">M1-2</strain>
    </source>
</reference>
<sequence length="163" mass="19118">MNKSLETIKAEVYEPCNFKFSDFKPALESKEYSACTFKLDGLNIIYRDGKVTPKKAGQFVTFWKRIENKSIAPFHTIDEFDFFVVTVKSANEIGQFVFPKSVLIRKGIISTEHKEGKRAFRVYPPWDRPQNKQAQRSQQWQTDYFYPVNKDTNLSVVKELFKK</sequence>
<dbReference type="PIRSF" id="PIRSF032285">
    <property type="entry name" value="UCP032285"/>
    <property type="match status" value="1"/>
</dbReference>
<name>A0ABS9IZY1_9FLAO</name>
<organism evidence="1 2">
    <name type="scientific">Joostella atrarenae</name>
    <dbReference type="NCBI Taxonomy" id="679257"/>
    <lineage>
        <taxon>Bacteria</taxon>
        <taxon>Pseudomonadati</taxon>
        <taxon>Bacteroidota</taxon>
        <taxon>Flavobacteriia</taxon>
        <taxon>Flavobacteriales</taxon>
        <taxon>Flavobacteriaceae</taxon>
        <taxon>Joostella</taxon>
    </lineage>
</organism>
<keyword evidence="2" id="KW-1185">Reference proteome</keyword>
<proteinExistence type="predicted"/>
<dbReference type="InterPro" id="IPR011235">
    <property type="entry name" value="MepB-like"/>
</dbReference>
<dbReference type="EMBL" id="JAETXX010000001">
    <property type="protein sequence ID" value="MCF8713699.1"/>
    <property type="molecule type" value="Genomic_DNA"/>
</dbReference>
<evidence type="ECO:0000313" key="2">
    <source>
        <dbReference type="Proteomes" id="UP000829517"/>
    </source>
</evidence>